<dbReference type="RefSeq" id="WP_196936289.1">
    <property type="nucleotide sequence ID" value="NZ_MU158698.1"/>
</dbReference>
<dbReference type="SUPFAM" id="SSF46894">
    <property type="entry name" value="C-terminal effector domain of the bipartite response regulators"/>
    <property type="match status" value="1"/>
</dbReference>
<dbReference type="GO" id="GO:0006355">
    <property type="term" value="P:regulation of DNA-templated transcription"/>
    <property type="evidence" value="ECO:0007669"/>
    <property type="project" value="InterPro"/>
</dbReference>
<dbReference type="PANTHER" id="PTHR44688:SF16">
    <property type="entry name" value="DNA-BINDING TRANSCRIPTIONAL ACTIVATOR DEVR_DOSR"/>
    <property type="match status" value="1"/>
</dbReference>
<protein>
    <submittedName>
        <fullName evidence="5">Helix-turn-helix transcriptional regulator</fullName>
    </submittedName>
</protein>
<accession>A0A928UW78</accession>
<keyword evidence="3" id="KW-0804">Transcription</keyword>
<dbReference type="PROSITE" id="PS00622">
    <property type="entry name" value="HTH_LUXR_1"/>
    <property type="match status" value="1"/>
</dbReference>
<dbReference type="CDD" id="cd06170">
    <property type="entry name" value="LuxR_C_like"/>
    <property type="match status" value="1"/>
</dbReference>
<evidence type="ECO:0000313" key="6">
    <source>
        <dbReference type="Proteomes" id="UP000616201"/>
    </source>
</evidence>
<dbReference type="EMBL" id="PRDK01000006">
    <property type="protein sequence ID" value="MBE8714451.1"/>
    <property type="molecule type" value="Genomic_DNA"/>
</dbReference>
<evidence type="ECO:0000256" key="3">
    <source>
        <dbReference type="ARBA" id="ARBA00023163"/>
    </source>
</evidence>
<dbReference type="Pfam" id="PF00196">
    <property type="entry name" value="GerE"/>
    <property type="match status" value="1"/>
</dbReference>
<comment type="caution">
    <text evidence="5">The sequence shown here is derived from an EMBL/GenBank/DDBJ whole genome shotgun (WGS) entry which is preliminary data.</text>
</comment>
<dbReference type="PANTHER" id="PTHR44688">
    <property type="entry name" value="DNA-BINDING TRANSCRIPTIONAL ACTIVATOR DEVR_DOSR"/>
    <property type="match status" value="1"/>
</dbReference>
<dbReference type="Proteomes" id="UP000616201">
    <property type="component" value="Unassembled WGS sequence"/>
</dbReference>
<dbReference type="GO" id="GO:0003677">
    <property type="term" value="F:DNA binding"/>
    <property type="evidence" value="ECO:0007669"/>
    <property type="project" value="UniProtKB-KW"/>
</dbReference>
<dbReference type="PROSITE" id="PS50043">
    <property type="entry name" value="HTH_LUXR_2"/>
    <property type="match status" value="1"/>
</dbReference>
<dbReference type="AlphaFoldDB" id="A0A928UW78"/>
<dbReference type="Gene3D" id="3.30.450.20">
    <property type="entry name" value="PAS domain"/>
    <property type="match status" value="1"/>
</dbReference>
<dbReference type="SMART" id="SM00421">
    <property type="entry name" value="HTH_LUXR"/>
    <property type="match status" value="1"/>
</dbReference>
<dbReference type="Gene3D" id="1.10.10.10">
    <property type="entry name" value="Winged helix-like DNA-binding domain superfamily/Winged helix DNA-binding domain"/>
    <property type="match status" value="1"/>
</dbReference>
<keyword evidence="6" id="KW-1185">Reference proteome</keyword>
<feature type="domain" description="HTH luxR-type" evidence="4">
    <location>
        <begin position="186"/>
        <end position="251"/>
    </location>
</feature>
<keyword evidence="2" id="KW-0238">DNA-binding</keyword>
<organism evidence="5 6">
    <name type="scientific">Sphingobacterium hungaricum</name>
    <dbReference type="NCBI Taxonomy" id="2082723"/>
    <lineage>
        <taxon>Bacteria</taxon>
        <taxon>Pseudomonadati</taxon>
        <taxon>Bacteroidota</taxon>
        <taxon>Sphingobacteriia</taxon>
        <taxon>Sphingobacteriales</taxon>
        <taxon>Sphingobacteriaceae</taxon>
        <taxon>Sphingobacterium</taxon>
    </lineage>
</organism>
<reference evidence="5" key="1">
    <citation type="submission" date="2018-02" db="EMBL/GenBank/DDBJ databases">
        <authorList>
            <person name="Vasarhelyi B.M."/>
            <person name="Deshmukh S."/>
            <person name="Balint B."/>
            <person name="Kukolya J."/>
        </authorList>
    </citation>
    <scope>NUCLEOTIDE SEQUENCE</scope>
    <source>
        <strain evidence="5">KB22</strain>
    </source>
</reference>
<sequence length="253" mass="29408">MTHQLKSVWDNYPEFFTNDFNSIEAPVVENFIAEMFSLGEFYYYVLNVSDGTISNIHPKILAMHGLPNFPTQLHEIIDLIHPDDVSFVVAAENATLIKMREIGFQYQMQLKSSYCFRMKVADGEYELFHHQALHIARNEAGQLLQAINIHTNINHLTKENNYIVTVSGVAGRSDFHQIQLKPIHQDRVFQEKLTRREIEILRLVIKGFSSNEIAKQLFLSAYTVKTHRKNIHKKTFTKNNVELIKKSLEWGYV</sequence>
<name>A0A928UW78_9SPHI</name>
<dbReference type="PRINTS" id="PR00038">
    <property type="entry name" value="HTHLUXR"/>
</dbReference>
<gene>
    <name evidence="5" type="ORF">C4F49_12235</name>
</gene>
<evidence type="ECO:0000259" key="4">
    <source>
        <dbReference type="PROSITE" id="PS50043"/>
    </source>
</evidence>
<evidence type="ECO:0000313" key="5">
    <source>
        <dbReference type="EMBL" id="MBE8714451.1"/>
    </source>
</evidence>
<evidence type="ECO:0000256" key="1">
    <source>
        <dbReference type="ARBA" id="ARBA00023015"/>
    </source>
</evidence>
<dbReference type="InterPro" id="IPR016032">
    <property type="entry name" value="Sig_transdc_resp-reg_C-effctor"/>
</dbReference>
<dbReference type="InterPro" id="IPR000792">
    <property type="entry name" value="Tscrpt_reg_LuxR_C"/>
</dbReference>
<keyword evidence="1" id="KW-0805">Transcription regulation</keyword>
<evidence type="ECO:0000256" key="2">
    <source>
        <dbReference type="ARBA" id="ARBA00023125"/>
    </source>
</evidence>
<proteinExistence type="predicted"/>
<dbReference type="InterPro" id="IPR036388">
    <property type="entry name" value="WH-like_DNA-bd_sf"/>
</dbReference>